<accession>A0A1H2LJF5</accession>
<dbReference type="EMBL" id="LT629797">
    <property type="protein sequence ID" value="SDU81173.1"/>
    <property type="molecule type" value="Genomic_DNA"/>
</dbReference>
<dbReference type="RefSeq" id="WP_092376003.1">
    <property type="nucleotide sequence ID" value="NZ_LT629797.1"/>
</dbReference>
<evidence type="ECO:0000313" key="2">
    <source>
        <dbReference type="Proteomes" id="UP000198675"/>
    </source>
</evidence>
<protein>
    <recommendedName>
        <fullName evidence="3">Primase C terminal 1 (PriCT-1)</fullName>
    </recommendedName>
</protein>
<evidence type="ECO:0008006" key="3">
    <source>
        <dbReference type="Google" id="ProtNLM"/>
    </source>
</evidence>
<evidence type="ECO:0000313" key="1">
    <source>
        <dbReference type="EMBL" id="SDU81173.1"/>
    </source>
</evidence>
<sequence length="424" mass="47847">MKIQYATQYSARTNTVANKEAASFKDFFENELADMRVSEIKDGKTFIPSSFRALERTAENVKAISIAVFDIDQKPEDDIIGLEEIEDVCLDLGYEHAVCTSFSNTADCPRFRLLIPFNQPAYPEEYPFLMSALVEDFDDFLDGRFSKVLDRCWKNEVSRCYFTFTVHPERLNGSISFYNPGHPADVLDLKMRQSTYGQDFDYAQPSKPRKTGGTAAGAKGRSYELNRLLGAMFRGSTEEQIAKRLLEHDQTTPGFGYFADHEYSRNRPRAGENQAQASLRSCRAFVKSHISWLRRKTQTDFKIVNCRGENRGAVPQHDAVIQVFKAEHTTKNGKESAKLSCKIVSGDHAGAIFWHTLFGAGYSDSAIKVSKEMAERASIATKQEINSIQDMIKLSGKIVKARIKRRPGTNGFPDQNEIGNIYIE</sequence>
<dbReference type="Proteomes" id="UP000198675">
    <property type="component" value="Chromosome I"/>
</dbReference>
<reference evidence="2" key="1">
    <citation type="submission" date="2016-10" db="EMBL/GenBank/DDBJ databases">
        <authorList>
            <person name="Varghese N."/>
            <person name="Submissions S."/>
        </authorList>
    </citation>
    <scope>NUCLEOTIDE SEQUENCE [LARGE SCALE GENOMIC DNA]</scope>
    <source>
        <strain evidence="2">KCTC 32246</strain>
    </source>
</reference>
<dbReference type="AlphaFoldDB" id="A0A1H2LJF5"/>
<gene>
    <name evidence="1" type="ORF">SAMN05216363_1717</name>
</gene>
<organism evidence="1 2">
    <name type="scientific">Pseudomonas sihuiensis</name>
    <dbReference type="NCBI Taxonomy" id="1274359"/>
    <lineage>
        <taxon>Bacteria</taxon>
        <taxon>Pseudomonadati</taxon>
        <taxon>Pseudomonadota</taxon>
        <taxon>Gammaproteobacteria</taxon>
        <taxon>Pseudomonadales</taxon>
        <taxon>Pseudomonadaceae</taxon>
        <taxon>Pseudomonas</taxon>
    </lineage>
</organism>
<name>A0A1H2LJF5_9PSED</name>
<keyword evidence="2" id="KW-1185">Reference proteome</keyword>
<proteinExistence type="predicted"/>